<evidence type="ECO:0000313" key="1">
    <source>
        <dbReference type="EMBL" id="ACF30386.1"/>
    </source>
</evidence>
<sequence>MNFNWYLEIFEIGQAAIKRSNTTADKSLCVGNSGKTMKITLKILMGLA</sequence>
<organism evidence="1 2">
    <name type="scientific">Neisseria gonorrhoeae (strain NCCP11945)</name>
    <dbReference type="NCBI Taxonomy" id="521006"/>
    <lineage>
        <taxon>Bacteria</taxon>
        <taxon>Pseudomonadati</taxon>
        <taxon>Pseudomonadota</taxon>
        <taxon>Betaproteobacteria</taxon>
        <taxon>Neisseriales</taxon>
        <taxon>Neisseriaceae</taxon>
        <taxon>Neisseria</taxon>
    </lineage>
</organism>
<evidence type="ECO:0000313" key="2">
    <source>
        <dbReference type="Proteomes" id="UP000002564"/>
    </source>
</evidence>
<gene>
    <name evidence="1" type="ordered locus">NGK_1741</name>
</gene>
<dbReference type="AlphaFoldDB" id="B4RP81"/>
<proteinExistence type="predicted"/>
<dbReference type="KEGG" id="ngk:NGK_1741"/>
<reference evidence="1 2" key="1">
    <citation type="journal article" date="2008" name="J. Bacteriol.">
        <title>Complete genome sequence of Neisseria gonorrhoeae NCCP11945.</title>
        <authorList>
            <person name="Chung G.T."/>
            <person name="Yoo J.S."/>
            <person name="Oh H.B."/>
            <person name="Lee Y.S."/>
            <person name="Cha S.H."/>
            <person name="Kim S.J."/>
            <person name="Yoo C.K."/>
        </authorList>
    </citation>
    <scope>NUCLEOTIDE SEQUENCE [LARGE SCALE GENOMIC DNA]</scope>
    <source>
        <strain evidence="1 2">NCCP11945</strain>
    </source>
</reference>
<dbReference type="HOGENOM" id="CLU_3155237_0_0_4"/>
<name>B4RP81_NEIG2</name>
<accession>B4RP81</accession>
<protein>
    <submittedName>
        <fullName evidence="1">Uncharacterized protein</fullName>
    </submittedName>
</protein>
<dbReference type="EMBL" id="CP001050">
    <property type="protein sequence ID" value="ACF30386.1"/>
    <property type="molecule type" value="Genomic_DNA"/>
</dbReference>
<dbReference type="Proteomes" id="UP000002564">
    <property type="component" value="Chromosome"/>
</dbReference>